<dbReference type="AlphaFoldDB" id="K7AH48"/>
<keyword evidence="3" id="KW-1185">Reference proteome</keyword>
<evidence type="ECO:0000313" key="2">
    <source>
        <dbReference type="EMBL" id="GAC34590.1"/>
    </source>
</evidence>
<organism evidence="2 3">
    <name type="scientific">Paraglaciecola polaris LMG 21857</name>
    <dbReference type="NCBI Taxonomy" id="1129793"/>
    <lineage>
        <taxon>Bacteria</taxon>
        <taxon>Pseudomonadati</taxon>
        <taxon>Pseudomonadota</taxon>
        <taxon>Gammaproteobacteria</taxon>
        <taxon>Alteromonadales</taxon>
        <taxon>Alteromonadaceae</taxon>
        <taxon>Paraglaciecola</taxon>
    </lineage>
</organism>
<reference evidence="3" key="1">
    <citation type="journal article" date="2014" name="Environ. Microbiol.">
        <title>Comparative genomics of the marine bacterial genus Glaciecola reveals the high degree of genomic diversity and genomic characteristic for cold adaptation.</title>
        <authorList>
            <person name="Qin Q.L."/>
            <person name="Xie B.B."/>
            <person name="Yu Y."/>
            <person name="Shu Y.L."/>
            <person name="Rong J.C."/>
            <person name="Zhang Y.J."/>
            <person name="Zhao D.L."/>
            <person name="Chen X.L."/>
            <person name="Zhang X.Y."/>
            <person name="Chen B."/>
            <person name="Zhou B.C."/>
            <person name="Zhang Y.Z."/>
        </authorList>
    </citation>
    <scope>NUCLEOTIDE SEQUENCE [LARGE SCALE GENOMIC DNA]</scope>
    <source>
        <strain evidence="3">LMG 21857</strain>
    </source>
</reference>
<name>K7AH48_9ALTE</name>
<keyword evidence="1" id="KW-0175">Coiled coil</keyword>
<dbReference type="RefSeq" id="WP_007106355.1">
    <property type="nucleotide sequence ID" value="NZ_BAER01000113.1"/>
</dbReference>
<gene>
    <name evidence="2" type="ORF">GPLA_3705</name>
</gene>
<comment type="caution">
    <text evidence="2">The sequence shown here is derived from an EMBL/GenBank/DDBJ whole genome shotgun (WGS) entry which is preliminary data.</text>
</comment>
<evidence type="ECO:0000256" key="1">
    <source>
        <dbReference type="SAM" id="Coils"/>
    </source>
</evidence>
<dbReference type="EMBL" id="BAER01000113">
    <property type="protein sequence ID" value="GAC34590.1"/>
    <property type="molecule type" value="Genomic_DNA"/>
</dbReference>
<feature type="coiled-coil region" evidence="1">
    <location>
        <begin position="72"/>
        <end position="130"/>
    </location>
</feature>
<protein>
    <submittedName>
        <fullName evidence="2">Uncharacterized protein</fullName>
    </submittedName>
</protein>
<accession>K7AH48</accession>
<evidence type="ECO:0000313" key="3">
    <source>
        <dbReference type="Proteomes" id="UP000006322"/>
    </source>
</evidence>
<sequence>MIVTSTEYAQWQREYGKSTQPNASDGQAFATELAVQQSITHEQVSQVPTQEENNNSPTFSEDIFEYILANRLGVDKQTLDEIKQELKALEAEQDGLKGKTTLTDAQRQRLELLNERIDVLTQLMQDLVKQASERAAQQEAQQSLLSAQTVDALGVNVPDNIKHPFGM</sequence>
<dbReference type="Proteomes" id="UP000006322">
    <property type="component" value="Unassembled WGS sequence"/>
</dbReference>
<proteinExistence type="predicted"/>